<feature type="repeat" description="ANK" evidence="3">
    <location>
        <begin position="250"/>
        <end position="282"/>
    </location>
</feature>
<feature type="domain" description="SOCS box" evidence="4">
    <location>
        <begin position="327"/>
        <end position="381"/>
    </location>
</feature>
<dbReference type="Gene3D" id="1.25.40.20">
    <property type="entry name" value="Ankyrin repeat-containing domain"/>
    <property type="match status" value="3"/>
</dbReference>
<feature type="repeat" description="ANK" evidence="3">
    <location>
        <begin position="110"/>
        <end position="142"/>
    </location>
</feature>
<dbReference type="SMART" id="SM00248">
    <property type="entry name" value="ANK"/>
    <property type="match status" value="9"/>
</dbReference>
<dbReference type="PANTHER" id="PTHR24166">
    <property type="entry name" value="ROLLING PEBBLES, ISOFORM B"/>
    <property type="match status" value="1"/>
</dbReference>
<proteinExistence type="predicted"/>
<dbReference type="AlphaFoldDB" id="A0A0P4W9F8"/>
<dbReference type="PROSITE" id="PS50088">
    <property type="entry name" value="ANK_REPEAT"/>
    <property type="match status" value="4"/>
</dbReference>
<feature type="repeat" description="ANK" evidence="3">
    <location>
        <begin position="143"/>
        <end position="175"/>
    </location>
</feature>
<dbReference type="PROSITE" id="PS50297">
    <property type="entry name" value="ANK_REP_REGION"/>
    <property type="match status" value="4"/>
</dbReference>
<feature type="repeat" description="ANK" evidence="3">
    <location>
        <begin position="77"/>
        <end position="109"/>
    </location>
</feature>
<reference evidence="5" key="1">
    <citation type="submission" date="2015-09" db="EMBL/GenBank/DDBJ databases">
        <title>Scylla olivacea transcriptome.</title>
        <authorList>
            <person name="Ikhwanuddin M."/>
        </authorList>
    </citation>
    <scope>NUCLEOTIDE SEQUENCE</scope>
</reference>
<dbReference type="PANTHER" id="PTHR24166:SF48">
    <property type="entry name" value="PROTEIN VAPYRIN"/>
    <property type="match status" value="1"/>
</dbReference>
<protein>
    <recommendedName>
        <fullName evidence="4">SOCS box domain-containing protein</fullName>
    </recommendedName>
</protein>
<dbReference type="EMBL" id="GDRN01061449">
    <property type="protein sequence ID" value="JAI65206.1"/>
    <property type="molecule type" value="Transcribed_RNA"/>
</dbReference>
<dbReference type="EMBL" id="GDRN01061448">
    <property type="protein sequence ID" value="JAI65207.1"/>
    <property type="molecule type" value="Transcribed_RNA"/>
</dbReference>
<dbReference type="EMBL" id="GDRN01061450">
    <property type="protein sequence ID" value="JAI65205.1"/>
    <property type="molecule type" value="Transcribed_RNA"/>
</dbReference>
<accession>A0A0P4W9F8</accession>
<keyword evidence="2 3" id="KW-0040">ANK repeat</keyword>
<dbReference type="PRINTS" id="PR01415">
    <property type="entry name" value="ANKYRIN"/>
</dbReference>
<dbReference type="InterPro" id="IPR002110">
    <property type="entry name" value="Ankyrin_rpt"/>
</dbReference>
<organism evidence="5">
    <name type="scientific">Scylla olivacea</name>
    <name type="common">Orange mud crab</name>
    <name type="synonym">Cancer olivacea</name>
    <dbReference type="NCBI Taxonomy" id="85551"/>
    <lineage>
        <taxon>Eukaryota</taxon>
        <taxon>Metazoa</taxon>
        <taxon>Ecdysozoa</taxon>
        <taxon>Arthropoda</taxon>
        <taxon>Crustacea</taxon>
        <taxon>Multicrustacea</taxon>
        <taxon>Malacostraca</taxon>
        <taxon>Eumalacostraca</taxon>
        <taxon>Eucarida</taxon>
        <taxon>Decapoda</taxon>
        <taxon>Pleocyemata</taxon>
        <taxon>Brachyura</taxon>
        <taxon>Eubrachyura</taxon>
        <taxon>Portunoidea</taxon>
        <taxon>Portunidae</taxon>
        <taxon>Portuninae</taxon>
        <taxon>Scylla</taxon>
    </lineage>
</organism>
<evidence type="ECO:0000256" key="3">
    <source>
        <dbReference type="PROSITE-ProRule" id="PRU00023"/>
    </source>
</evidence>
<dbReference type="PROSITE" id="PS50225">
    <property type="entry name" value="SOCS"/>
    <property type="match status" value="1"/>
</dbReference>
<evidence type="ECO:0000259" key="4">
    <source>
        <dbReference type="PROSITE" id="PS50225"/>
    </source>
</evidence>
<dbReference type="InterPro" id="IPR001496">
    <property type="entry name" value="SOCS_box"/>
</dbReference>
<dbReference type="InterPro" id="IPR036770">
    <property type="entry name" value="Ankyrin_rpt-contain_sf"/>
</dbReference>
<keyword evidence="1" id="KW-0677">Repeat</keyword>
<sequence>MKALRPWTLNSQLLVAIQNNDVPRAHQLFQAGVDTDTRFSINSQKRPALCLCVENNASDMVQLLVELGVSINQGDSVGLTPLHLACTHGYPNLVGLLLKARANVNARNHQNRTPLHLAAMRGNQVITDMLLSHGANVNVIDEDGRTPLHCAVSSANSEIAELLLAAQACPTEVDIWGNTALHYAVDVSGVKASTVQKLSKTFPEAVSVANSGMETPLHIAVRSGRHDAEDVLRAILEVTTKVALNTQGSLGHTPLHIAVLEHHLKLLQLLLTAGADTNTEDHLGHSPLVSAARDENLGAVALLVAGGARTKRLIQGGVVESDIHNMGIRMLLEEARRQPPQLSGLCRRAITVHLGPAALLTIEKATLPSVWREFLTFQSISI</sequence>
<dbReference type="InterPro" id="IPR050889">
    <property type="entry name" value="Dendritic_Spine_Reg/Scaffold"/>
</dbReference>
<evidence type="ECO:0000256" key="1">
    <source>
        <dbReference type="ARBA" id="ARBA00022737"/>
    </source>
</evidence>
<evidence type="ECO:0000256" key="2">
    <source>
        <dbReference type="ARBA" id="ARBA00023043"/>
    </source>
</evidence>
<dbReference type="Pfam" id="PF12796">
    <property type="entry name" value="Ank_2"/>
    <property type="match status" value="2"/>
</dbReference>
<evidence type="ECO:0000313" key="5">
    <source>
        <dbReference type="EMBL" id="JAI65205.1"/>
    </source>
</evidence>
<dbReference type="SUPFAM" id="SSF48403">
    <property type="entry name" value="Ankyrin repeat"/>
    <property type="match status" value="1"/>
</dbReference>
<name>A0A0P4W9F8_SCYOL</name>